<dbReference type="GO" id="GO:0016740">
    <property type="term" value="F:transferase activity"/>
    <property type="evidence" value="ECO:0007669"/>
    <property type="project" value="UniProtKB-KW"/>
</dbReference>
<dbReference type="Proteomes" id="UP000033058">
    <property type="component" value="Chromosome"/>
</dbReference>
<dbReference type="PATRIC" id="fig|1434117.4.peg.166"/>
<feature type="domain" description="Glycosyltransferase 2-like" evidence="2">
    <location>
        <begin position="27"/>
        <end position="175"/>
    </location>
</feature>
<dbReference type="GeneID" id="24849738"/>
<reference evidence="3 4" key="1">
    <citation type="submission" date="2014-07" db="EMBL/GenBank/DDBJ databases">
        <title>Methanogenic archaea and the global carbon cycle.</title>
        <authorList>
            <person name="Henriksen J.R."/>
            <person name="Luke J."/>
            <person name="Reinhart S."/>
            <person name="Benedict M.N."/>
            <person name="Youngblut N.D."/>
            <person name="Metcalf M.E."/>
            <person name="Whitaker R.J."/>
            <person name="Metcalf W.W."/>
        </authorList>
    </citation>
    <scope>NUCLEOTIDE SEQUENCE [LARGE SCALE GENOMIC DNA]</scope>
    <source>
        <strain evidence="3 4">WWM610</strain>
    </source>
</reference>
<dbReference type="Pfam" id="PF00535">
    <property type="entry name" value="Glycos_transf_2"/>
    <property type="match status" value="1"/>
</dbReference>
<evidence type="ECO:0000259" key="2">
    <source>
        <dbReference type="Pfam" id="PF00535"/>
    </source>
</evidence>
<dbReference type="AlphaFoldDB" id="A0A0E3LEJ6"/>
<dbReference type="HOGENOM" id="CLU_033536_7_2_2"/>
<keyword evidence="1" id="KW-0812">Transmembrane</keyword>
<dbReference type="InterPro" id="IPR050256">
    <property type="entry name" value="Glycosyltransferase_2"/>
</dbReference>
<feature type="transmembrane region" description="Helical" evidence="1">
    <location>
        <begin position="246"/>
        <end position="265"/>
    </location>
</feature>
<dbReference type="Gene3D" id="3.90.550.10">
    <property type="entry name" value="Spore Coat Polysaccharide Biosynthesis Protein SpsA, Chain A"/>
    <property type="match status" value="1"/>
</dbReference>
<dbReference type="RefSeq" id="WP_200895568.1">
    <property type="nucleotide sequence ID" value="NZ_CP009509.1"/>
</dbReference>
<dbReference type="CDD" id="cd04179">
    <property type="entry name" value="DPM_DPG-synthase_like"/>
    <property type="match status" value="1"/>
</dbReference>
<dbReference type="EMBL" id="CP009509">
    <property type="protein sequence ID" value="AKB39136.1"/>
    <property type="molecule type" value="Genomic_DNA"/>
</dbReference>
<dbReference type="FunFam" id="3.90.550.10:FF:000129">
    <property type="entry name" value="Glycosyltransferase family 2 protein"/>
    <property type="match status" value="1"/>
</dbReference>
<dbReference type="InterPro" id="IPR001173">
    <property type="entry name" value="Glyco_trans_2-like"/>
</dbReference>
<gene>
    <name evidence="3" type="ORF">MSMAW_0145</name>
</gene>
<proteinExistence type="predicted"/>
<organism evidence="3 4">
    <name type="scientific">Methanosarcina mazei WWM610</name>
    <dbReference type="NCBI Taxonomy" id="1434117"/>
    <lineage>
        <taxon>Archaea</taxon>
        <taxon>Methanobacteriati</taxon>
        <taxon>Methanobacteriota</taxon>
        <taxon>Stenosarchaea group</taxon>
        <taxon>Methanomicrobia</taxon>
        <taxon>Methanosarcinales</taxon>
        <taxon>Methanosarcinaceae</taxon>
        <taxon>Methanosarcina</taxon>
    </lineage>
</organism>
<keyword evidence="1" id="KW-0472">Membrane</keyword>
<dbReference type="PANTHER" id="PTHR48090:SF7">
    <property type="entry name" value="RFBJ PROTEIN"/>
    <property type="match status" value="1"/>
</dbReference>
<keyword evidence="1" id="KW-1133">Transmembrane helix</keyword>
<dbReference type="PANTHER" id="PTHR48090">
    <property type="entry name" value="UNDECAPRENYL-PHOSPHATE 4-DEOXY-4-FORMAMIDO-L-ARABINOSE TRANSFERASE-RELATED"/>
    <property type="match status" value="1"/>
</dbReference>
<feature type="transmembrane region" description="Helical" evidence="1">
    <location>
        <begin position="285"/>
        <end position="309"/>
    </location>
</feature>
<dbReference type="SUPFAM" id="SSF53448">
    <property type="entry name" value="Nucleotide-diphospho-sugar transferases"/>
    <property type="match status" value="1"/>
</dbReference>
<accession>A0A0E3LEJ6</accession>
<sequence>MAEGSFFSFIPQETSEKEQIDCRKIAVILPAYNEEVSIGSIVLLARKYADRVIVVDEGSTDRTAELAAIAGAEVIVHSSNIGKGMAFKTGFAAAEGADIIVTMDSDGQHNPADIPKLVAPVLSGEADMVNGSRYLNGRETDTPAYRRVGQAILDRATVMNSDVKITDSQSGFRAFSASTKDIFRFNAHGMAIESEMLADAGRAGLRVKEVPIGVRYDVDGSTENPVRHRVTVLLMIFKDMEYSKPLYYFTLPGFLLGAGGFYMGLTFLRNFYLGGSLEFGPTVLMILLTIVGVFMSFTGVLLHSIAGLLMHLK</sequence>
<keyword evidence="3" id="KW-0808">Transferase</keyword>
<name>A0A0E3LEJ6_METMZ</name>
<evidence type="ECO:0000313" key="3">
    <source>
        <dbReference type="EMBL" id="AKB39136.1"/>
    </source>
</evidence>
<protein>
    <submittedName>
        <fullName evidence="3">Glycosyltransferase (Family 2)</fullName>
    </submittedName>
</protein>
<evidence type="ECO:0000313" key="4">
    <source>
        <dbReference type="Proteomes" id="UP000033058"/>
    </source>
</evidence>
<dbReference type="InterPro" id="IPR029044">
    <property type="entry name" value="Nucleotide-diphossugar_trans"/>
</dbReference>
<evidence type="ECO:0000256" key="1">
    <source>
        <dbReference type="SAM" id="Phobius"/>
    </source>
</evidence>